<dbReference type="Pfam" id="PF03472">
    <property type="entry name" value="Autoind_bind"/>
    <property type="match status" value="1"/>
</dbReference>
<evidence type="ECO:0000256" key="1">
    <source>
        <dbReference type="ARBA" id="ARBA00023015"/>
    </source>
</evidence>
<comment type="caution">
    <text evidence="5">The sequence shown here is derived from an EMBL/GenBank/DDBJ whole genome shotgun (WGS) entry which is preliminary data.</text>
</comment>
<proteinExistence type="predicted"/>
<dbReference type="SUPFAM" id="SSF75516">
    <property type="entry name" value="Pheromone-binding domain of LuxR-like quorum-sensing transcription factors"/>
    <property type="match status" value="1"/>
</dbReference>
<dbReference type="Proteomes" id="UP000266693">
    <property type="component" value="Unassembled WGS sequence"/>
</dbReference>
<dbReference type="AlphaFoldDB" id="A0A396RP68"/>
<feature type="domain" description="HTH luxR-type" evidence="4">
    <location>
        <begin position="182"/>
        <end position="243"/>
    </location>
</feature>
<dbReference type="InterPro" id="IPR036388">
    <property type="entry name" value="WH-like_DNA-bd_sf"/>
</dbReference>
<dbReference type="Gene3D" id="3.30.450.80">
    <property type="entry name" value="Transcription factor LuxR-like, autoinducer-binding domain"/>
    <property type="match status" value="1"/>
</dbReference>
<dbReference type="Pfam" id="PF00196">
    <property type="entry name" value="GerE"/>
    <property type="match status" value="1"/>
</dbReference>
<dbReference type="GO" id="GO:0003677">
    <property type="term" value="F:DNA binding"/>
    <property type="evidence" value="ECO:0007669"/>
    <property type="project" value="UniProtKB-KW"/>
</dbReference>
<dbReference type="SUPFAM" id="SSF46894">
    <property type="entry name" value="C-terminal effector domain of the bipartite response regulators"/>
    <property type="match status" value="1"/>
</dbReference>
<keyword evidence="2" id="KW-0238">DNA-binding</keyword>
<dbReference type="InterPro" id="IPR036693">
    <property type="entry name" value="TF_LuxR_autoind-bd_dom_sf"/>
</dbReference>
<gene>
    <name evidence="5" type="ORF">D1610_06885</name>
</gene>
<dbReference type="Gene3D" id="1.10.10.10">
    <property type="entry name" value="Winged helix-like DNA-binding domain superfamily/Winged helix DNA-binding domain"/>
    <property type="match status" value="1"/>
</dbReference>
<dbReference type="SMART" id="SM00421">
    <property type="entry name" value="HTH_LUXR"/>
    <property type="match status" value="1"/>
</dbReference>
<dbReference type="InterPro" id="IPR005143">
    <property type="entry name" value="TF_LuxR_autoind-bd_dom"/>
</dbReference>
<organism evidence="5 6">
    <name type="scientific">Sphingomonas gilva</name>
    <dbReference type="NCBI Taxonomy" id="2305907"/>
    <lineage>
        <taxon>Bacteria</taxon>
        <taxon>Pseudomonadati</taxon>
        <taxon>Pseudomonadota</taxon>
        <taxon>Alphaproteobacteria</taxon>
        <taxon>Sphingomonadales</taxon>
        <taxon>Sphingomonadaceae</taxon>
        <taxon>Sphingomonas</taxon>
    </lineage>
</organism>
<evidence type="ECO:0000313" key="6">
    <source>
        <dbReference type="Proteomes" id="UP000266693"/>
    </source>
</evidence>
<dbReference type="OrthoDB" id="3170288at2"/>
<keyword evidence="6" id="KW-1185">Reference proteome</keyword>
<dbReference type="PROSITE" id="PS50043">
    <property type="entry name" value="HTH_LUXR_2"/>
    <property type="match status" value="1"/>
</dbReference>
<dbReference type="PANTHER" id="PTHR44688">
    <property type="entry name" value="DNA-BINDING TRANSCRIPTIONAL ACTIVATOR DEVR_DOSR"/>
    <property type="match status" value="1"/>
</dbReference>
<dbReference type="EMBL" id="QWLV01000002">
    <property type="protein sequence ID" value="RHW18199.1"/>
    <property type="molecule type" value="Genomic_DNA"/>
</dbReference>
<name>A0A396RP68_9SPHN</name>
<reference evidence="5 6" key="1">
    <citation type="submission" date="2018-08" db="EMBL/GenBank/DDBJ databases">
        <title>The multiple taxonomic identification of Sphingomonas gilva.</title>
        <authorList>
            <person name="Zhu D."/>
            <person name="Zheng S."/>
        </authorList>
    </citation>
    <scope>NUCLEOTIDE SEQUENCE [LARGE SCALE GENOMIC DNA]</scope>
    <source>
        <strain evidence="5 6">ZDH117</strain>
    </source>
</reference>
<dbReference type="InterPro" id="IPR000792">
    <property type="entry name" value="Tscrpt_reg_LuxR_C"/>
</dbReference>
<dbReference type="GO" id="GO:0006355">
    <property type="term" value="P:regulation of DNA-templated transcription"/>
    <property type="evidence" value="ECO:0007669"/>
    <property type="project" value="InterPro"/>
</dbReference>
<protein>
    <recommendedName>
        <fullName evidence="4">HTH luxR-type domain-containing protein</fullName>
    </recommendedName>
</protein>
<dbReference type="PANTHER" id="PTHR44688:SF16">
    <property type="entry name" value="DNA-BINDING TRANSCRIPTIONAL ACTIVATOR DEVR_DOSR"/>
    <property type="match status" value="1"/>
</dbReference>
<keyword evidence="3" id="KW-0804">Transcription</keyword>
<evidence type="ECO:0000256" key="3">
    <source>
        <dbReference type="ARBA" id="ARBA00023163"/>
    </source>
</evidence>
<evidence type="ECO:0000256" key="2">
    <source>
        <dbReference type="ARBA" id="ARBA00023125"/>
    </source>
</evidence>
<evidence type="ECO:0000259" key="4">
    <source>
        <dbReference type="PROSITE" id="PS50043"/>
    </source>
</evidence>
<dbReference type="PRINTS" id="PR00038">
    <property type="entry name" value="HTHLUXR"/>
</dbReference>
<dbReference type="RefSeq" id="WP_118863389.1">
    <property type="nucleotide sequence ID" value="NZ_QWLV01000002.1"/>
</dbReference>
<sequence length="255" mass="27777">MPEPLVFENAAVRAFRERAGECGSDLALATLLDDAAREIGFEHFALIHALSLQRAAPQLIRLDNYPDAWTERIVGRRLFVDDPILHASLRTNCGFAWDELAEHLVLQKRHRVIMAGAARAGLRQGFTVPANVAFEPSGSCSFATRGTGAIAAWRIESAELIGGHALKAARRLHGWPRMPPVDLHLSPRETEVLHWAARGKSNTDIAAIVGIGVETVKTYIAATLRKIGVGDRTQAAIQAVRWGLIVPAESIPPPE</sequence>
<evidence type="ECO:0000313" key="5">
    <source>
        <dbReference type="EMBL" id="RHW18199.1"/>
    </source>
</evidence>
<accession>A0A396RP68</accession>
<dbReference type="InterPro" id="IPR016032">
    <property type="entry name" value="Sig_transdc_resp-reg_C-effctor"/>
</dbReference>
<keyword evidence="1" id="KW-0805">Transcription regulation</keyword>
<dbReference type="CDD" id="cd06170">
    <property type="entry name" value="LuxR_C_like"/>
    <property type="match status" value="1"/>
</dbReference>
<dbReference type="PROSITE" id="PS00622">
    <property type="entry name" value="HTH_LUXR_1"/>
    <property type="match status" value="1"/>
</dbReference>